<evidence type="ECO:0000256" key="2">
    <source>
        <dbReference type="ARBA" id="ARBA00022475"/>
    </source>
</evidence>
<evidence type="ECO:0000256" key="6">
    <source>
        <dbReference type="ARBA" id="ARBA00022989"/>
    </source>
</evidence>
<feature type="transmembrane region" description="Helical" evidence="12">
    <location>
        <begin position="202"/>
        <end position="224"/>
    </location>
</feature>
<protein>
    <recommendedName>
        <fullName evidence="12">Olfactory receptor</fullName>
    </recommendedName>
</protein>
<dbReference type="InterPro" id="IPR017452">
    <property type="entry name" value="GPCR_Rhodpsn_7TM"/>
</dbReference>
<dbReference type="PRINTS" id="PR00237">
    <property type="entry name" value="GPCRRHODOPSN"/>
</dbReference>
<keyword evidence="9 11" id="KW-0675">Receptor</keyword>
<dbReference type="AlphaFoldDB" id="A0A8D0H072"/>
<dbReference type="PROSITE" id="PS00237">
    <property type="entry name" value="G_PROTEIN_RECEP_F1_1"/>
    <property type="match status" value="1"/>
</dbReference>
<sequence>MGGDNETLVTEFVLLGLSNHPWAQAVMFWLLLPTYLLTLLGNGLMVVLIVIDPHLHTPMYFFLSNLSFLDVVYTTSSVPQILANMFARRPTISFARCMAQMYISLLLGTAECFLLAVMAYDRFAAVCTPLRYTLIMNWRVCVWLATVSWSSAVVMTLIPILMQPKHLCSHVINHFACELRVFLKLDCSNTHHSEISAMFNSIPILLVPFGFIVVTYVRIGLAVLRVRSSQGRGKAFSTCGSHLAVVSMFYGTAMAMYLQPPGKTASDLDKILSLFYGAVTPMLNPLIYSLRNKDVKGALLRVMGKKSSD</sequence>
<feature type="transmembrane region" description="Helical" evidence="12">
    <location>
        <begin position="26"/>
        <end position="51"/>
    </location>
</feature>
<dbReference type="Pfam" id="PF13853">
    <property type="entry name" value="7tm_4"/>
    <property type="match status" value="1"/>
</dbReference>
<evidence type="ECO:0000259" key="13">
    <source>
        <dbReference type="PROSITE" id="PS50262"/>
    </source>
</evidence>
<keyword evidence="3 12" id="KW-0716">Sensory transduction</keyword>
<dbReference type="GO" id="GO:0005886">
    <property type="term" value="C:plasma membrane"/>
    <property type="evidence" value="ECO:0007669"/>
    <property type="project" value="UniProtKB-SubCell"/>
</dbReference>
<dbReference type="Ensembl" id="ENSSPUT00000014270.1">
    <property type="protein sequence ID" value="ENSSPUP00000013385.1"/>
    <property type="gene ID" value="ENSSPUG00000010278.1"/>
</dbReference>
<dbReference type="PRINTS" id="PR00245">
    <property type="entry name" value="OLFACTORYR"/>
</dbReference>
<evidence type="ECO:0000313" key="15">
    <source>
        <dbReference type="Proteomes" id="UP000694392"/>
    </source>
</evidence>
<evidence type="ECO:0000256" key="11">
    <source>
        <dbReference type="RuleBase" id="RU000688"/>
    </source>
</evidence>
<evidence type="ECO:0000256" key="3">
    <source>
        <dbReference type="ARBA" id="ARBA00022606"/>
    </source>
</evidence>
<evidence type="ECO:0000256" key="5">
    <source>
        <dbReference type="ARBA" id="ARBA00022725"/>
    </source>
</evidence>
<keyword evidence="10 11" id="KW-0807">Transducer</keyword>
<evidence type="ECO:0000256" key="8">
    <source>
        <dbReference type="ARBA" id="ARBA00023136"/>
    </source>
</evidence>
<feature type="transmembrane region" description="Helical" evidence="12">
    <location>
        <begin position="271"/>
        <end position="290"/>
    </location>
</feature>
<evidence type="ECO:0000256" key="9">
    <source>
        <dbReference type="ARBA" id="ARBA00023170"/>
    </source>
</evidence>
<feature type="domain" description="G-protein coupled receptors family 1 profile" evidence="13">
    <location>
        <begin position="41"/>
        <end position="288"/>
    </location>
</feature>
<dbReference type="Gene3D" id="1.20.1070.10">
    <property type="entry name" value="Rhodopsin 7-helix transmembrane proteins"/>
    <property type="match status" value="1"/>
</dbReference>
<dbReference type="PROSITE" id="PS50262">
    <property type="entry name" value="G_PROTEIN_RECEP_F1_2"/>
    <property type="match status" value="1"/>
</dbReference>
<keyword evidence="5 12" id="KW-0552">Olfaction</keyword>
<proteinExistence type="inferred from homology"/>
<feature type="transmembrane region" description="Helical" evidence="12">
    <location>
        <begin position="102"/>
        <end position="120"/>
    </location>
</feature>
<keyword evidence="15" id="KW-1185">Reference proteome</keyword>
<evidence type="ECO:0000313" key="14">
    <source>
        <dbReference type="Ensembl" id="ENSSPUP00000013385.1"/>
    </source>
</evidence>
<dbReference type="SUPFAM" id="SSF81321">
    <property type="entry name" value="Family A G protein-coupled receptor-like"/>
    <property type="match status" value="1"/>
</dbReference>
<dbReference type="CDD" id="cd15431">
    <property type="entry name" value="7tmA_OR13H-like"/>
    <property type="match status" value="1"/>
</dbReference>
<keyword evidence="2 12" id="KW-1003">Cell membrane</keyword>
<keyword evidence="6 12" id="KW-1133">Transmembrane helix</keyword>
<evidence type="ECO:0000256" key="12">
    <source>
        <dbReference type="RuleBase" id="RU363047"/>
    </source>
</evidence>
<evidence type="ECO:0000256" key="7">
    <source>
        <dbReference type="ARBA" id="ARBA00023040"/>
    </source>
</evidence>
<name>A0A8D0H072_SPHPU</name>
<keyword evidence="8 12" id="KW-0472">Membrane</keyword>
<dbReference type="OMA" id="IIIMYMV"/>
<accession>A0A8D0H072</accession>
<dbReference type="PANTHER" id="PTHR26453">
    <property type="entry name" value="OLFACTORY RECEPTOR"/>
    <property type="match status" value="1"/>
</dbReference>
<dbReference type="GO" id="GO:0004984">
    <property type="term" value="F:olfactory receptor activity"/>
    <property type="evidence" value="ECO:0007669"/>
    <property type="project" value="InterPro"/>
</dbReference>
<comment type="subcellular location">
    <subcellularLocation>
        <location evidence="1 12">Cell membrane</location>
        <topology evidence="1 12">Multi-pass membrane protein</topology>
    </subcellularLocation>
</comment>
<feature type="transmembrane region" description="Helical" evidence="12">
    <location>
        <begin position="236"/>
        <end position="259"/>
    </location>
</feature>
<comment type="similarity">
    <text evidence="11">Belongs to the G-protein coupled receptor 1 family.</text>
</comment>
<keyword evidence="4 11" id="KW-0812">Transmembrane</keyword>
<dbReference type="InterPro" id="IPR000725">
    <property type="entry name" value="Olfact_rcpt"/>
</dbReference>
<dbReference type="GO" id="GO:0004930">
    <property type="term" value="F:G protein-coupled receptor activity"/>
    <property type="evidence" value="ECO:0007669"/>
    <property type="project" value="UniProtKB-KW"/>
</dbReference>
<evidence type="ECO:0000256" key="10">
    <source>
        <dbReference type="ARBA" id="ARBA00023224"/>
    </source>
</evidence>
<organism evidence="14 15">
    <name type="scientific">Sphenodon punctatus</name>
    <name type="common">Tuatara</name>
    <name type="synonym">Hatteria punctata</name>
    <dbReference type="NCBI Taxonomy" id="8508"/>
    <lineage>
        <taxon>Eukaryota</taxon>
        <taxon>Metazoa</taxon>
        <taxon>Chordata</taxon>
        <taxon>Craniata</taxon>
        <taxon>Vertebrata</taxon>
        <taxon>Euteleostomi</taxon>
        <taxon>Lepidosauria</taxon>
        <taxon>Sphenodontia</taxon>
        <taxon>Sphenodontidae</taxon>
        <taxon>Sphenodon</taxon>
    </lineage>
</organism>
<reference evidence="14" key="1">
    <citation type="submission" date="2025-08" db="UniProtKB">
        <authorList>
            <consortium name="Ensembl"/>
        </authorList>
    </citation>
    <scope>IDENTIFICATION</scope>
</reference>
<dbReference type="FunFam" id="1.20.1070.10:FF:000005">
    <property type="entry name" value="Olfactory receptor"/>
    <property type="match status" value="1"/>
</dbReference>
<keyword evidence="7 11" id="KW-0297">G-protein coupled receptor</keyword>
<reference evidence="14" key="2">
    <citation type="submission" date="2025-09" db="UniProtKB">
        <authorList>
            <consortium name="Ensembl"/>
        </authorList>
    </citation>
    <scope>IDENTIFICATION</scope>
</reference>
<dbReference type="InterPro" id="IPR000276">
    <property type="entry name" value="GPCR_Rhodpsn"/>
</dbReference>
<feature type="transmembrane region" description="Helical" evidence="12">
    <location>
        <begin position="60"/>
        <end position="82"/>
    </location>
</feature>
<dbReference type="Proteomes" id="UP000694392">
    <property type="component" value="Unplaced"/>
</dbReference>
<evidence type="ECO:0000256" key="1">
    <source>
        <dbReference type="ARBA" id="ARBA00004651"/>
    </source>
</evidence>
<dbReference type="GeneTree" id="ENSGT01140000282496"/>
<evidence type="ECO:0000256" key="4">
    <source>
        <dbReference type="ARBA" id="ARBA00022692"/>
    </source>
</evidence>
<feature type="transmembrane region" description="Helical" evidence="12">
    <location>
        <begin position="140"/>
        <end position="162"/>
    </location>
</feature>